<proteinExistence type="predicted"/>
<dbReference type="Pfam" id="PF00583">
    <property type="entry name" value="Acetyltransf_1"/>
    <property type="match status" value="1"/>
</dbReference>
<dbReference type="InterPro" id="IPR052523">
    <property type="entry name" value="Trichothecene_AcTrans"/>
</dbReference>
<dbReference type="GO" id="GO:0016747">
    <property type="term" value="F:acyltransferase activity, transferring groups other than amino-acyl groups"/>
    <property type="evidence" value="ECO:0007669"/>
    <property type="project" value="InterPro"/>
</dbReference>
<dbReference type="Gene3D" id="3.40.630.30">
    <property type="match status" value="1"/>
</dbReference>
<sequence length="220" mass="24745">MAKQQPAASHITALKPEERAEAANLIARAMATNPNHLAIFKAANAEMIAVQQKLFDYVVNTPTNTVLAAREGDQLVGIMCYTPSEYCQLRPLQLLSILPGMALALGRRLLPVLQWRMNWKRHDHPQPHIHFGPLAVDPQHQGKGIGKAMLRHFCHYADQLPATAYLETDKKENVPLYERFGFRVVAEDTLFGVPNWFMVREPGPTPHLDPATRAVFPDRN</sequence>
<name>A0A3P1CHJ4_9BACT</name>
<evidence type="ECO:0000259" key="1">
    <source>
        <dbReference type="PROSITE" id="PS51186"/>
    </source>
</evidence>
<dbReference type="InterPro" id="IPR000182">
    <property type="entry name" value="GNAT_dom"/>
</dbReference>
<evidence type="ECO:0000313" key="2">
    <source>
        <dbReference type="EMBL" id="RRB12739.1"/>
    </source>
</evidence>
<dbReference type="CDD" id="cd04301">
    <property type="entry name" value="NAT_SF"/>
    <property type="match status" value="1"/>
</dbReference>
<dbReference type="PANTHER" id="PTHR42791">
    <property type="entry name" value="GNAT FAMILY ACETYLTRANSFERASE"/>
    <property type="match status" value="1"/>
</dbReference>
<dbReference type="Proteomes" id="UP000274271">
    <property type="component" value="Unassembled WGS sequence"/>
</dbReference>
<keyword evidence="2" id="KW-0808">Transferase</keyword>
<gene>
    <name evidence="2" type="ORF">EHT87_21400</name>
</gene>
<feature type="domain" description="N-acetyltransferase" evidence="1">
    <location>
        <begin position="9"/>
        <end position="203"/>
    </location>
</feature>
<dbReference type="EMBL" id="RQJP01000004">
    <property type="protein sequence ID" value="RRB12739.1"/>
    <property type="molecule type" value="Genomic_DNA"/>
</dbReference>
<dbReference type="AlphaFoldDB" id="A0A3P1CHJ4"/>
<organism evidence="2 3">
    <name type="scientific">Larkinella knui</name>
    <dbReference type="NCBI Taxonomy" id="2025310"/>
    <lineage>
        <taxon>Bacteria</taxon>
        <taxon>Pseudomonadati</taxon>
        <taxon>Bacteroidota</taxon>
        <taxon>Cytophagia</taxon>
        <taxon>Cytophagales</taxon>
        <taxon>Spirosomataceae</taxon>
        <taxon>Larkinella</taxon>
    </lineage>
</organism>
<dbReference type="InterPro" id="IPR016181">
    <property type="entry name" value="Acyl_CoA_acyltransferase"/>
</dbReference>
<protein>
    <submittedName>
        <fullName evidence="2">N-acetyltransferase</fullName>
    </submittedName>
</protein>
<dbReference type="RefSeq" id="WP_124908690.1">
    <property type="nucleotide sequence ID" value="NZ_RQJP01000004.1"/>
</dbReference>
<reference evidence="2 3" key="1">
    <citation type="submission" date="2018-11" db="EMBL/GenBank/DDBJ databases">
        <authorList>
            <person name="Zhou Z."/>
            <person name="Wang G."/>
        </authorList>
    </citation>
    <scope>NUCLEOTIDE SEQUENCE [LARGE SCALE GENOMIC DNA]</scope>
    <source>
        <strain evidence="2 3">KCTC42998</strain>
    </source>
</reference>
<dbReference type="PANTHER" id="PTHR42791:SF1">
    <property type="entry name" value="N-ACETYLTRANSFERASE DOMAIN-CONTAINING PROTEIN"/>
    <property type="match status" value="1"/>
</dbReference>
<accession>A0A3P1CHJ4</accession>
<evidence type="ECO:0000313" key="3">
    <source>
        <dbReference type="Proteomes" id="UP000274271"/>
    </source>
</evidence>
<dbReference type="OrthoDB" id="5319888at2"/>
<dbReference type="PROSITE" id="PS51186">
    <property type="entry name" value="GNAT"/>
    <property type="match status" value="1"/>
</dbReference>
<comment type="caution">
    <text evidence="2">The sequence shown here is derived from an EMBL/GenBank/DDBJ whole genome shotgun (WGS) entry which is preliminary data.</text>
</comment>
<keyword evidence="3" id="KW-1185">Reference proteome</keyword>
<dbReference type="SUPFAM" id="SSF55729">
    <property type="entry name" value="Acyl-CoA N-acyltransferases (Nat)"/>
    <property type="match status" value="1"/>
</dbReference>